<comment type="subcellular location">
    <subcellularLocation>
        <location evidence="1">Cytoplasm</location>
        <location evidence="1">Cytoskeleton</location>
    </subcellularLocation>
</comment>
<reference evidence="8 9" key="1">
    <citation type="submission" date="2018-04" db="EMBL/GenBank/DDBJ databases">
        <authorList>
            <person name="Vogel A."/>
        </authorList>
    </citation>
    <scope>NUCLEOTIDE SEQUENCE [LARGE SCALE GENOMIC DNA]</scope>
</reference>
<evidence type="ECO:0000256" key="4">
    <source>
        <dbReference type="ARBA" id="ARBA00022701"/>
    </source>
</evidence>
<accession>A0A484MPI5</accession>
<feature type="compositionally biased region" description="Low complexity" evidence="6">
    <location>
        <begin position="197"/>
        <end position="215"/>
    </location>
</feature>
<keyword evidence="3" id="KW-0963">Cytoplasm</keyword>
<dbReference type="PANTHER" id="PTHR47067:SF16">
    <property type="entry name" value="TPX2 (TARGETING PROTEIN FOR XKLP2) PROTEIN FAMILY"/>
    <property type="match status" value="1"/>
</dbReference>
<keyword evidence="9" id="KW-1185">Reference proteome</keyword>
<dbReference type="PANTHER" id="PTHR47067">
    <property type="entry name" value="TPX2 (TARGETING PROTEIN FOR XKLP2) PROTEIN FAMILY-RELATED"/>
    <property type="match status" value="1"/>
</dbReference>
<feature type="compositionally biased region" description="Polar residues" evidence="6">
    <location>
        <begin position="409"/>
        <end position="436"/>
    </location>
</feature>
<evidence type="ECO:0000256" key="1">
    <source>
        <dbReference type="ARBA" id="ARBA00004245"/>
    </source>
</evidence>
<evidence type="ECO:0000313" key="8">
    <source>
        <dbReference type="EMBL" id="VFQ90006.1"/>
    </source>
</evidence>
<keyword evidence="5" id="KW-0206">Cytoskeleton</keyword>
<evidence type="ECO:0000256" key="5">
    <source>
        <dbReference type="ARBA" id="ARBA00023212"/>
    </source>
</evidence>
<feature type="region of interest" description="Disordered" evidence="6">
    <location>
        <begin position="523"/>
        <end position="583"/>
    </location>
</feature>
<dbReference type="InterPro" id="IPR027329">
    <property type="entry name" value="TPX2_C"/>
</dbReference>
<feature type="domain" description="TPX2 C-terminal" evidence="7">
    <location>
        <begin position="449"/>
        <end position="487"/>
    </location>
</feature>
<dbReference type="GO" id="GO:0005874">
    <property type="term" value="C:microtubule"/>
    <property type="evidence" value="ECO:0007669"/>
    <property type="project" value="UniProtKB-KW"/>
</dbReference>
<feature type="compositionally biased region" description="Polar residues" evidence="6">
    <location>
        <begin position="141"/>
        <end position="163"/>
    </location>
</feature>
<name>A0A484MPI5_9ASTE</name>
<evidence type="ECO:0000256" key="6">
    <source>
        <dbReference type="SAM" id="MobiDB-lite"/>
    </source>
</evidence>
<dbReference type="Proteomes" id="UP000595140">
    <property type="component" value="Unassembled WGS sequence"/>
</dbReference>
<dbReference type="Pfam" id="PF06886">
    <property type="entry name" value="TPX2"/>
    <property type="match status" value="1"/>
</dbReference>
<protein>
    <recommendedName>
        <fullName evidence="7">TPX2 C-terminal domain-containing protein</fullName>
    </recommendedName>
</protein>
<dbReference type="EMBL" id="OOIL02003924">
    <property type="protein sequence ID" value="VFQ90006.1"/>
    <property type="molecule type" value="Genomic_DNA"/>
</dbReference>
<evidence type="ECO:0000313" key="9">
    <source>
        <dbReference type="Proteomes" id="UP000595140"/>
    </source>
</evidence>
<feature type="region of interest" description="Disordered" evidence="6">
    <location>
        <begin position="106"/>
        <end position="218"/>
    </location>
</feature>
<proteinExistence type="inferred from homology"/>
<comment type="similarity">
    <text evidence="2">Belongs to the TPX2 family.</text>
</comment>
<evidence type="ECO:0000256" key="3">
    <source>
        <dbReference type="ARBA" id="ARBA00022490"/>
    </source>
</evidence>
<organism evidence="8 9">
    <name type="scientific">Cuscuta campestris</name>
    <dbReference type="NCBI Taxonomy" id="132261"/>
    <lineage>
        <taxon>Eukaryota</taxon>
        <taxon>Viridiplantae</taxon>
        <taxon>Streptophyta</taxon>
        <taxon>Embryophyta</taxon>
        <taxon>Tracheophyta</taxon>
        <taxon>Spermatophyta</taxon>
        <taxon>Magnoliopsida</taxon>
        <taxon>eudicotyledons</taxon>
        <taxon>Gunneridae</taxon>
        <taxon>Pentapetalae</taxon>
        <taxon>asterids</taxon>
        <taxon>lamiids</taxon>
        <taxon>Solanales</taxon>
        <taxon>Convolvulaceae</taxon>
        <taxon>Cuscuteae</taxon>
        <taxon>Cuscuta</taxon>
        <taxon>Cuscuta subgen. Grammica</taxon>
        <taxon>Cuscuta sect. Cleistogrammica</taxon>
    </lineage>
</organism>
<evidence type="ECO:0000259" key="7">
    <source>
        <dbReference type="Pfam" id="PF06886"/>
    </source>
</evidence>
<keyword evidence="4" id="KW-0493">Microtubule</keyword>
<dbReference type="InterPro" id="IPR044216">
    <property type="entry name" value="WDL7"/>
</dbReference>
<dbReference type="AlphaFoldDB" id="A0A484MPI5"/>
<feature type="compositionally biased region" description="Polar residues" evidence="6">
    <location>
        <begin position="175"/>
        <end position="186"/>
    </location>
</feature>
<sequence length="583" mass="64234">MAETSSPCMVRSFTQPSFSRSCDEGDILRALTSSISFGKYMTESLAWDKWSTFPQNNYREEALRYSRPGSVAEKKAFFEARFKTMASKKTAASSTVEQKSAIAEHSSGLNRVNQNQSNAYLDSSPGHSNGNNAVFDKSDQENTMAVPSTGQPICSKEVTTATMGDTRVSDKLPHASTTIKSSTRCPTSIPPKKTDHSMSSSSKKATTTKGSAAKKQFTPRSLHVSIDNIEFDDEPMKKSSPIFQKIVNSKFVKAMTNGKLQESRTKKSPLKVKDQKIAAAKQTEEPIFSEDVAKPLNASYLDENLEPEEGTVAMGDSDETTCSSATMKVIQPSTKCGLPNAPLVKPTPSIQSTKRDHSITGVDHVAENSEHDEYIKTSSPVLQKIVNSKFVRAITNNTTRENRSKISPIRTTSFSLSKPVSEPKITSNLKPSNANGSKTSTSSTTCASFVFRSEERAMKRKEFYQKIEQKLKEEQQTQIKAMGKRTNESTVLRASTSRVKPNFNNHLTRGDYSSISTIGKIPEMQKPASKVQENSSKPPWRLSGKSDSSKDVMGKNTKLLSRTTRSVAMEECRRENASPNIQV</sequence>
<gene>
    <name evidence="8" type="ORF">CCAM_LOCUS31782</name>
</gene>
<feature type="region of interest" description="Disordered" evidence="6">
    <location>
        <begin position="339"/>
        <end position="358"/>
    </location>
</feature>
<feature type="compositionally biased region" description="Polar residues" evidence="6">
    <location>
        <begin position="107"/>
        <end position="132"/>
    </location>
</feature>
<dbReference type="OrthoDB" id="621651at2759"/>
<feature type="region of interest" description="Disordered" evidence="6">
    <location>
        <begin position="401"/>
        <end position="445"/>
    </location>
</feature>
<evidence type="ECO:0000256" key="2">
    <source>
        <dbReference type="ARBA" id="ARBA00005885"/>
    </source>
</evidence>